<dbReference type="Proteomes" id="UP000694240">
    <property type="component" value="Chromosome 7"/>
</dbReference>
<comment type="caution">
    <text evidence="2">The sequence shown here is derived from an EMBL/GenBank/DDBJ whole genome shotgun (WGS) entry which is preliminary data.</text>
</comment>
<evidence type="ECO:0000313" key="2">
    <source>
        <dbReference type="EMBL" id="KAG7585236.1"/>
    </source>
</evidence>
<organism evidence="2 3">
    <name type="scientific">Arabidopsis thaliana x Arabidopsis arenosa</name>
    <dbReference type="NCBI Taxonomy" id="1240361"/>
    <lineage>
        <taxon>Eukaryota</taxon>
        <taxon>Viridiplantae</taxon>
        <taxon>Streptophyta</taxon>
        <taxon>Embryophyta</taxon>
        <taxon>Tracheophyta</taxon>
        <taxon>Spermatophyta</taxon>
        <taxon>Magnoliopsida</taxon>
        <taxon>eudicotyledons</taxon>
        <taxon>Gunneridae</taxon>
        <taxon>Pentapetalae</taxon>
        <taxon>rosids</taxon>
        <taxon>malvids</taxon>
        <taxon>Brassicales</taxon>
        <taxon>Brassicaceae</taxon>
        <taxon>Camelineae</taxon>
        <taxon>Arabidopsis</taxon>
    </lineage>
</organism>
<keyword evidence="3" id="KW-1185">Reference proteome</keyword>
<dbReference type="AlphaFoldDB" id="A0A8T2BGY2"/>
<sequence length="263" mass="29832">MAPREKKPNKSCSDDDDLQRKKETLFKQRFPGFKKKATKLYVLCGNSVAFICYGPDDDLHVWPQPQDHNPQTLPEIVAKFNALIDYKRKHHACDLYEFPNLKGVSGDELRNHLFNLDSHLVGVKKQKISILKRSILKKPKPKETEENDHLRVSDNSAIISNRKSSFVRRSKTRVSKDVVIPDSSRLDPFTLGFSGSEYFPADPMEVTDNWGVCANSGVWDPSWLDFDCSSTLFTDDWTVSGYNPLLRATGSFTASIYQTPVTG</sequence>
<protein>
    <submittedName>
        <fullName evidence="2">Transcription factor MADS-box</fullName>
    </submittedName>
</protein>
<dbReference type="EMBL" id="JAEFBK010000007">
    <property type="protein sequence ID" value="KAG7585236.1"/>
    <property type="molecule type" value="Genomic_DNA"/>
</dbReference>
<dbReference type="Pfam" id="PF00319">
    <property type="entry name" value="SRF-TF"/>
    <property type="match status" value="1"/>
</dbReference>
<dbReference type="GO" id="GO:0046983">
    <property type="term" value="F:protein dimerization activity"/>
    <property type="evidence" value="ECO:0007669"/>
    <property type="project" value="InterPro"/>
</dbReference>
<dbReference type="PROSITE" id="PS50066">
    <property type="entry name" value="MADS_BOX_2"/>
    <property type="match status" value="1"/>
</dbReference>
<name>A0A8T2BGY2_9BRAS</name>
<evidence type="ECO:0000259" key="1">
    <source>
        <dbReference type="PROSITE" id="PS50066"/>
    </source>
</evidence>
<dbReference type="InterPro" id="IPR002100">
    <property type="entry name" value="TF_MADSbox"/>
</dbReference>
<evidence type="ECO:0000313" key="3">
    <source>
        <dbReference type="Proteomes" id="UP000694240"/>
    </source>
</evidence>
<accession>A0A8T2BGY2</accession>
<feature type="domain" description="MADS-box" evidence="1">
    <location>
        <begin position="19"/>
        <end position="66"/>
    </location>
</feature>
<reference evidence="2 3" key="1">
    <citation type="submission" date="2020-12" db="EMBL/GenBank/DDBJ databases">
        <title>Concerted genomic and epigenomic changes stabilize Arabidopsis allopolyploids.</title>
        <authorList>
            <person name="Chen Z."/>
        </authorList>
    </citation>
    <scope>NUCLEOTIDE SEQUENCE [LARGE SCALE GENOMIC DNA]</scope>
    <source>
        <strain evidence="2">Allo738</strain>
        <tissue evidence="2">Leaf</tissue>
    </source>
</reference>
<gene>
    <name evidence="2" type="ORF">ISN45_Aa02g006050</name>
</gene>
<proteinExistence type="predicted"/>
<dbReference type="GO" id="GO:0003677">
    <property type="term" value="F:DNA binding"/>
    <property type="evidence" value="ECO:0007669"/>
    <property type="project" value="InterPro"/>
</dbReference>